<dbReference type="InterPro" id="IPR017451">
    <property type="entry name" value="F-box-assoc_interact_dom"/>
</dbReference>
<sequence length="271" mass="31051">MAASLKGIICVCRPPLGNTITLWNPSTRMFKFMELSSNSKQNKQLASVGMADTGNDFLVVRLIFSTNKREIEILSTNSRHSEWIYKESKLPLELDHKSSCDVVFNGEPYWIAIEHKQNRKSEILVKFDHANMELKTHPIIFKEDGDYNKLLVKLYNNCMLVWNDEPTSNIEGWGFNDNEFWNKLWVVAPPRDIDIILGLSIEGHIIVEYDDRLVFIICQGPHKVLVGSSHIKIQIGERRTNIGEEGSFEILETEESPLILEGMTTVLDDRS</sequence>
<organism evidence="2 3">
    <name type="scientific">Solanum pinnatisectum</name>
    <name type="common">tansyleaf nightshade</name>
    <dbReference type="NCBI Taxonomy" id="50273"/>
    <lineage>
        <taxon>Eukaryota</taxon>
        <taxon>Viridiplantae</taxon>
        <taxon>Streptophyta</taxon>
        <taxon>Embryophyta</taxon>
        <taxon>Tracheophyta</taxon>
        <taxon>Spermatophyta</taxon>
        <taxon>Magnoliopsida</taxon>
        <taxon>eudicotyledons</taxon>
        <taxon>Gunneridae</taxon>
        <taxon>Pentapetalae</taxon>
        <taxon>asterids</taxon>
        <taxon>lamiids</taxon>
        <taxon>Solanales</taxon>
        <taxon>Solanaceae</taxon>
        <taxon>Solanoideae</taxon>
        <taxon>Solaneae</taxon>
        <taxon>Solanum</taxon>
    </lineage>
</organism>
<dbReference type="Pfam" id="PF07734">
    <property type="entry name" value="FBA_1"/>
    <property type="match status" value="1"/>
</dbReference>
<protein>
    <recommendedName>
        <fullName evidence="1">F-box associated beta-propeller type 1 domain-containing protein</fullName>
    </recommendedName>
</protein>
<accession>A0AAV9KD88</accession>
<dbReference type="Proteomes" id="UP001311915">
    <property type="component" value="Unassembled WGS sequence"/>
</dbReference>
<keyword evidence="3" id="KW-1185">Reference proteome</keyword>
<evidence type="ECO:0000259" key="1">
    <source>
        <dbReference type="Pfam" id="PF07734"/>
    </source>
</evidence>
<comment type="caution">
    <text evidence="2">The sequence shown here is derived from an EMBL/GenBank/DDBJ whole genome shotgun (WGS) entry which is preliminary data.</text>
</comment>
<dbReference type="AlphaFoldDB" id="A0AAV9KD88"/>
<gene>
    <name evidence="2" type="ORF">R3W88_005361</name>
</gene>
<evidence type="ECO:0000313" key="2">
    <source>
        <dbReference type="EMBL" id="KAK4710848.1"/>
    </source>
</evidence>
<name>A0AAV9KD88_9SOLN</name>
<dbReference type="EMBL" id="JAWPEI010000011">
    <property type="protein sequence ID" value="KAK4710848.1"/>
    <property type="molecule type" value="Genomic_DNA"/>
</dbReference>
<evidence type="ECO:0000313" key="3">
    <source>
        <dbReference type="Proteomes" id="UP001311915"/>
    </source>
</evidence>
<dbReference type="InterPro" id="IPR006527">
    <property type="entry name" value="F-box-assoc_dom_typ1"/>
</dbReference>
<feature type="domain" description="F-box associated beta-propeller type 1" evidence="1">
    <location>
        <begin position="8"/>
        <end position="224"/>
    </location>
</feature>
<dbReference type="NCBIfam" id="TIGR01640">
    <property type="entry name" value="F_box_assoc_1"/>
    <property type="match status" value="1"/>
</dbReference>
<proteinExistence type="predicted"/>
<reference evidence="2 3" key="1">
    <citation type="submission" date="2023-10" db="EMBL/GenBank/DDBJ databases">
        <title>Genome-Wide Identification Analysis in wild type Solanum Pinnatisectum Reveals Some Genes Defensing Phytophthora Infestans.</title>
        <authorList>
            <person name="Sun C."/>
        </authorList>
    </citation>
    <scope>NUCLEOTIDE SEQUENCE [LARGE SCALE GENOMIC DNA]</scope>
    <source>
        <strain evidence="2">LQN</strain>
        <tissue evidence="2">Leaf</tissue>
    </source>
</reference>